<keyword evidence="3" id="KW-1185">Reference proteome</keyword>
<proteinExistence type="predicted"/>
<dbReference type="Gene3D" id="1.20.1070.10">
    <property type="entry name" value="Rhodopsin 7-helix transmembrane proteins"/>
    <property type="match status" value="1"/>
</dbReference>
<protein>
    <submittedName>
        <fullName evidence="2">Uncharacterized protein</fullName>
    </submittedName>
</protein>
<reference evidence="2" key="2">
    <citation type="submission" date="2020-11" db="EMBL/GenBank/DDBJ databases">
        <authorList>
            <person name="McCartney M.A."/>
            <person name="Auch B."/>
            <person name="Kono T."/>
            <person name="Mallez S."/>
            <person name="Becker A."/>
            <person name="Gohl D.M."/>
            <person name="Silverstein K.A.T."/>
            <person name="Koren S."/>
            <person name="Bechman K.B."/>
            <person name="Herman A."/>
            <person name="Abrahante J.E."/>
            <person name="Garbe J."/>
        </authorList>
    </citation>
    <scope>NUCLEOTIDE SEQUENCE</scope>
    <source>
        <strain evidence="2">Duluth1</strain>
        <tissue evidence="2">Whole animal</tissue>
    </source>
</reference>
<reference evidence="2" key="1">
    <citation type="journal article" date="2019" name="bioRxiv">
        <title>The Genome of the Zebra Mussel, Dreissena polymorpha: A Resource for Invasive Species Research.</title>
        <authorList>
            <person name="McCartney M.A."/>
            <person name="Auch B."/>
            <person name="Kono T."/>
            <person name="Mallez S."/>
            <person name="Zhang Y."/>
            <person name="Obille A."/>
            <person name="Becker A."/>
            <person name="Abrahante J.E."/>
            <person name="Garbe J."/>
            <person name="Badalamenti J.P."/>
            <person name="Herman A."/>
            <person name="Mangelson H."/>
            <person name="Liachko I."/>
            <person name="Sullivan S."/>
            <person name="Sone E.D."/>
            <person name="Koren S."/>
            <person name="Silverstein K.A.T."/>
            <person name="Beckman K.B."/>
            <person name="Gohl D.M."/>
        </authorList>
    </citation>
    <scope>NUCLEOTIDE SEQUENCE</scope>
    <source>
        <strain evidence="2">Duluth1</strain>
        <tissue evidence="2">Whole animal</tissue>
    </source>
</reference>
<comment type="caution">
    <text evidence="2">The sequence shown here is derived from an EMBL/GenBank/DDBJ whole genome shotgun (WGS) entry which is preliminary data.</text>
</comment>
<dbReference type="SUPFAM" id="SSF81321">
    <property type="entry name" value="Family A G protein-coupled receptor-like"/>
    <property type="match status" value="1"/>
</dbReference>
<evidence type="ECO:0000256" key="1">
    <source>
        <dbReference type="SAM" id="MobiDB-lite"/>
    </source>
</evidence>
<dbReference type="Proteomes" id="UP000828390">
    <property type="component" value="Unassembled WGS sequence"/>
</dbReference>
<evidence type="ECO:0000313" key="2">
    <source>
        <dbReference type="EMBL" id="KAH3848936.1"/>
    </source>
</evidence>
<dbReference type="AlphaFoldDB" id="A0A9D4L1V7"/>
<accession>A0A9D4L1V7</accession>
<dbReference type="EMBL" id="JAIWYP010000003">
    <property type="protein sequence ID" value="KAH3848936.1"/>
    <property type="molecule type" value="Genomic_DNA"/>
</dbReference>
<evidence type="ECO:0000313" key="3">
    <source>
        <dbReference type="Proteomes" id="UP000828390"/>
    </source>
</evidence>
<sequence>MAISDICLMFEMINANVNFIIFIVLNRKFYNIWMRLFCRCTVPLFKMVSVRSAAATSRDTTETSIKTRDHRALKANLSTGNGSGVFDKNSLAAQEESSVDATAEDGGNANPSFVQE</sequence>
<gene>
    <name evidence="2" type="ORF">DPMN_091321</name>
</gene>
<name>A0A9D4L1V7_DREPO</name>
<feature type="region of interest" description="Disordered" evidence="1">
    <location>
        <begin position="93"/>
        <end position="116"/>
    </location>
</feature>
<organism evidence="2 3">
    <name type="scientific">Dreissena polymorpha</name>
    <name type="common">Zebra mussel</name>
    <name type="synonym">Mytilus polymorpha</name>
    <dbReference type="NCBI Taxonomy" id="45954"/>
    <lineage>
        <taxon>Eukaryota</taxon>
        <taxon>Metazoa</taxon>
        <taxon>Spiralia</taxon>
        <taxon>Lophotrochozoa</taxon>
        <taxon>Mollusca</taxon>
        <taxon>Bivalvia</taxon>
        <taxon>Autobranchia</taxon>
        <taxon>Heteroconchia</taxon>
        <taxon>Euheterodonta</taxon>
        <taxon>Imparidentia</taxon>
        <taxon>Neoheterodontei</taxon>
        <taxon>Myida</taxon>
        <taxon>Dreissenoidea</taxon>
        <taxon>Dreissenidae</taxon>
        <taxon>Dreissena</taxon>
    </lineage>
</organism>